<dbReference type="Proteomes" id="UP000274139">
    <property type="component" value="Unassembled WGS sequence"/>
</dbReference>
<dbReference type="EMBL" id="RFAR01000091">
    <property type="protein sequence ID" value="RMC92726.1"/>
    <property type="molecule type" value="Genomic_DNA"/>
</dbReference>
<dbReference type="RefSeq" id="WP_305000382.1">
    <property type="nucleotide sequence ID" value="NZ_RFAR01000091.1"/>
</dbReference>
<evidence type="ECO:0000259" key="3">
    <source>
        <dbReference type="PROSITE" id="PS50111"/>
    </source>
</evidence>
<reference evidence="4 5" key="1">
    <citation type="submission" date="2018-10" db="EMBL/GenBank/DDBJ databases">
        <title>Draft genome sequence of Aquitalea MWU14-2217 isolated from a wild cranberry bog in Provincetown, Massachusetts.</title>
        <authorList>
            <person name="Ebadzadsahrai G."/>
            <person name="Soby S."/>
        </authorList>
    </citation>
    <scope>NUCLEOTIDE SEQUENCE [LARGE SCALE GENOMIC DNA]</scope>
    <source>
        <strain evidence="4 5">MWU14-2217</strain>
    </source>
</reference>
<dbReference type="AlphaFoldDB" id="A0A454JE61"/>
<dbReference type="SUPFAM" id="SSF58104">
    <property type="entry name" value="Methyl-accepting chemotaxis protein (MCP) signaling domain"/>
    <property type="match status" value="1"/>
</dbReference>
<proteinExistence type="predicted"/>
<protein>
    <submittedName>
        <fullName evidence="4">Chemotaxis protein</fullName>
    </submittedName>
</protein>
<organism evidence="4 5">
    <name type="scientific">Aquitalea palustris</name>
    <dbReference type="NCBI Taxonomy" id="2480983"/>
    <lineage>
        <taxon>Bacteria</taxon>
        <taxon>Pseudomonadati</taxon>
        <taxon>Pseudomonadota</taxon>
        <taxon>Betaproteobacteria</taxon>
        <taxon>Neisseriales</taxon>
        <taxon>Chromobacteriaceae</taxon>
        <taxon>Aquitalea</taxon>
    </lineage>
</organism>
<comment type="caution">
    <text evidence="4">The sequence shown here is derived from an EMBL/GenBank/DDBJ whole genome shotgun (WGS) entry which is preliminary data.</text>
</comment>
<evidence type="ECO:0000256" key="2">
    <source>
        <dbReference type="PROSITE-ProRule" id="PRU00284"/>
    </source>
</evidence>
<name>A0A454JE61_9NEIS</name>
<feature type="non-terminal residue" evidence="4">
    <location>
        <position position="1"/>
    </location>
</feature>
<evidence type="ECO:0000313" key="5">
    <source>
        <dbReference type="Proteomes" id="UP000274139"/>
    </source>
</evidence>
<keyword evidence="1 2" id="KW-0807">Transducer</keyword>
<dbReference type="PROSITE" id="PS50111">
    <property type="entry name" value="CHEMOTAXIS_TRANSDUC_2"/>
    <property type="match status" value="1"/>
</dbReference>
<dbReference type="Pfam" id="PF00015">
    <property type="entry name" value="MCPsignal"/>
    <property type="match status" value="1"/>
</dbReference>
<evidence type="ECO:0000256" key="1">
    <source>
        <dbReference type="ARBA" id="ARBA00023224"/>
    </source>
</evidence>
<gene>
    <name evidence="4" type="ORF">EAY64_17840</name>
</gene>
<evidence type="ECO:0000313" key="4">
    <source>
        <dbReference type="EMBL" id="RMC92726.1"/>
    </source>
</evidence>
<dbReference type="Gene3D" id="1.10.287.950">
    <property type="entry name" value="Methyl-accepting chemotaxis protein"/>
    <property type="match status" value="1"/>
</dbReference>
<accession>A0A454JE61</accession>
<dbReference type="InterPro" id="IPR004089">
    <property type="entry name" value="MCPsignal_dom"/>
</dbReference>
<dbReference type="GO" id="GO:0016020">
    <property type="term" value="C:membrane"/>
    <property type="evidence" value="ECO:0007669"/>
    <property type="project" value="InterPro"/>
</dbReference>
<sequence length="99" mass="10865">VADEVRKLAERTTKATQEIGGMIRDIQQEVNTSIHSMDSGRLQVKSTEQDFSNAENAIVAIVDEIHQMRNFVVEIANAAEEQAATAQDISDKLSEIAGH</sequence>
<dbReference type="PANTHER" id="PTHR32089">
    <property type="entry name" value="METHYL-ACCEPTING CHEMOTAXIS PROTEIN MCPB"/>
    <property type="match status" value="1"/>
</dbReference>
<feature type="domain" description="Methyl-accepting transducer" evidence="3">
    <location>
        <begin position="1"/>
        <end position="97"/>
    </location>
</feature>
<dbReference type="GO" id="GO:0007165">
    <property type="term" value="P:signal transduction"/>
    <property type="evidence" value="ECO:0007669"/>
    <property type="project" value="UniProtKB-KW"/>
</dbReference>
<keyword evidence="5" id="KW-1185">Reference proteome</keyword>
<dbReference type="PANTHER" id="PTHR32089:SF112">
    <property type="entry name" value="LYSOZYME-LIKE PROTEIN-RELATED"/>
    <property type="match status" value="1"/>
</dbReference>